<evidence type="ECO:0000313" key="9">
    <source>
        <dbReference type="EMBL" id="MRZ04700.1"/>
    </source>
</evidence>
<organism evidence="3 14">
    <name type="scientific">Parabacteroides distasonis</name>
    <dbReference type="NCBI Taxonomy" id="823"/>
    <lineage>
        <taxon>Bacteria</taxon>
        <taxon>Pseudomonadati</taxon>
        <taxon>Bacteroidota</taxon>
        <taxon>Bacteroidia</taxon>
        <taxon>Bacteroidales</taxon>
        <taxon>Tannerellaceae</taxon>
        <taxon>Parabacteroides</taxon>
    </lineage>
</organism>
<evidence type="ECO:0000313" key="6">
    <source>
        <dbReference type="EMBL" id="MDB9003503.1"/>
    </source>
</evidence>
<feature type="signal peptide" evidence="1">
    <location>
        <begin position="1"/>
        <end position="27"/>
    </location>
</feature>
<evidence type="ECO:0000313" key="13">
    <source>
        <dbReference type="Proteomes" id="UP000095332"/>
    </source>
</evidence>
<dbReference type="Proteomes" id="UP000450599">
    <property type="component" value="Unassembled WGS sequence"/>
</dbReference>
<dbReference type="Proteomes" id="UP001211522">
    <property type="component" value="Unassembled WGS sequence"/>
</dbReference>
<evidence type="ECO:0000313" key="18">
    <source>
        <dbReference type="Proteomes" id="UP000471216"/>
    </source>
</evidence>
<feature type="chain" id="PRO_5014250218" evidence="1">
    <location>
        <begin position="28"/>
        <end position="468"/>
    </location>
</feature>
<evidence type="ECO:0000313" key="3">
    <source>
        <dbReference type="EMBL" id="CUM79565.1"/>
    </source>
</evidence>
<name>A0A173RPF7_PARDI</name>
<reference evidence="16 17" key="2">
    <citation type="journal article" date="2019" name="Nat. Med.">
        <title>A library of human gut bacterial isolates paired with longitudinal multiomics data enables mechanistic microbiome research.</title>
        <authorList>
            <person name="Poyet M."/>
            <person name="Groussin M."/>
            <person name="Gibbons S.M."/>
            <person name="Avila-Pacheco J."/>
            <person name="Jiang X."/>
            <person name="Kearney S.M."/>
            <person name="Perrotta A.R."/>
            <person name="Berdy B."/>
            <person name="Zhao S."/>
            <person name="Lieberman T.D."/>
            <person name="Swanson P.K."/>
            <person name="Smith M."/>
            <person name="Roesemann S."/>
            <person name="Alexander J.E."/>
            <person name="Rich S.A."/>
            <person name="Livny J."/>
            <person name="Vlamakis H."/>
            <person name="Clish C."/>
            <person name="Bullock K."/>
            <person name="Deik A."/>
            <person name="Scott J."/>
            <person name="Pierce K.A."/>
            <person name="Xavier R.J."/>
            <person name="Alm E.J."/>
        </authorList>
    </citation>
    <scope>NUCLEOTIDE SEQUENCE [LARGE SCALE GENOMIC DNA]</scope>
    <source>
        <strain evidence="9 18">BIOML-A10</strain>
        <strain evidence="8 17">BIOML-A11</strain>
        <strain evidence="10 16">BIOML-A2</strain>
    </source>
</reference>
<reference evidence="13 14" key="1">
    <citation type="submission" date="2015-09" db="EMBL/GenBank/DDBJ databases">
        <authorList>
            <consortium name="Pathogen Informatics"/>
        </authorList>
    </citation>
    <scope>NUCLEOTIDE SEQUENCE [LARGE SCALE GENOMIC DNA]</scope>
    <source>
        <strain evidence="3 14">2789STDY5608872</strain>
        <strain evidence="4 13">2789STDY5834948</strain>
    </source>
</reference>
<dbReference type="EMBL" id="CP051672">
    <property type="protein sequence ID" value="QJE27542.1"/>
    <property type="molecule type" value="Genomic_DNA"/>
</dbReference>
<evidence type="ECO:0000259" key="2">
    <source>
        <dbReference type="Pfam" id="PF18990"/>
    </source>
</evidence>
<sequence>MNTIYNMYKRGLCALCLLTTVGMSVSAQQIRTSYFMQSSTARTTMNPAYRPERGYVSIPVLGAVGASYGTNGIAVDNFIYPKNGETVTFMDNSVNTESFLNGLKDENQVNMDFGTQVLSGGWYAGKGFWTVDVSIKGLANIRAPKTLFEFMKKGNGSQSTYDIRNIRAYAEAYLETGVGYSRPITDKLTVGGKVKLLWGVGSMDATIDQMHAEMGETSWKVTSTGTLQTNMKGLVPEMEVDEQGRDYYNSFDFDSPGLSGFGMGVDLGATYQLTENIMLSAAVLDLGFISWSKGGSTLGKLDGTFDFNGFDLAIGENNGDIPSMGDQFDAIKEDFENLLHFKKEGESGSTTRLRSTINIGGEYRLLENKLGIGLLSSTRLYSPKAYTELTLSGNYRPVKWFEATLSYSFIHSKFKTYGIALNFSPSWINFFIGSDYMLTKVTPQCLPVSGNAMNLYMGVSVPLKSFAN</sequence>
<dbReference type="RefSeq" id="WP_005862097.1">
    <property type="nucleotide sequence ID" value="NZ_BAABYH010000001.1"/>
</dbReference>
<dbReference type="EMBL" id="WKMX01000001">
    <property type="protein sequence ID" value="MRZ04700.1"/>
    <property type="molecule type" value="Genomic_DNA"/>
</dbReference>
<protein>
    <submittedName>
        <fullName evidence="5">DUF5723 family protein</fullName>
    </submittedName>
</protein>
<evidence type="ECO:0000313" key="7">
    <source>
        <dbReference type="EMBL" id="MDB9140760.1"/>
    </source>
</evidence>
<dbReference type="Proteomes" id="UP000315827">
    <property type="component" value="Unassembled WGS sequence"/>
</dbReference>
<dbReference type="EMBL" id="WKNE01000001">
    <property type="protein sequence ID" value="MRZ53596.1"/>
    <property type="molecule type" value="Genomic_DNA"/>
</dbReference>
<gene>
    <name evidence="3" type="ORF">ERS852429_00610</name>
    <name evidence="4" type="ORF">ERS852560_00391</name>
    <name evidence="12" type="ORF">FSA05_10185</name>
    <name evidence="9" type="ORF">GKD54_00415</name>
    <name evidence="8" type="ORF">GKD58_00415</name>
    <name evidence="10" type="ORF">GKD68_02365</name>
    <name evidence="11" type="ORF">HHO38_03995</name>
    <name evidence="5" type="ORF">LI194_01345</name>
    <name evidence="6" type="ORF">PN599_00610</name>
    <name evidence="7" type="ORF">PN612_19915</name>
</gene>
<reference evidence="6" key="6">
    <citation type="submission" date="2023-01" db="EMBL/GenBank/DDBJ databases">
        <title>Human gut microbiome strain richness.</title>
        <authorList>
            <person name="Chen-Liaw A."/>
        </authorList>
    </citation>
    <scope>NUCLEOTIDE SEQUENCE</scope>
    <source>
        <strain evidence="7">D35st1_E5_D35t1_190705</strain>
        <strain evidence="6">RTP21484st1_E5_RTP21484_190118</strain>
    </source>
</reference>
<dbReference type="Proteomes" id="UP000095591">
    <property type="component" value="Unassembled WGS sequence"/>
</dbReference>
<evidence type="ECO:0000313" key="12">
    <source>
        <dbReference type="EMBL" id="TWV61680.1"/>
    </source>
</evidence>
<feature type="domain" description="DUF5723" evidence="2">
    <location>
        <begin position="47"/>
        <end position="435"/>
    </location>
</feature>
<dbReference type="Proteomes" id="UP000501982">
    <property type="component" value="Chromosome"/>
</dbReference>
<accession>A0A173RPF7</accession>
<evidence type="ECO:0000313" key="16">
    <source>
        <dbReference type="Proteomes" id="UP000432516"/>
    </source>
</evidence>
<dbReference type="EMBL" id="WKMW01000001">
    <property type="protein sequence ID" value="MRY82747.1"/>
    <property type="molecule type" value="Genomic_DNA"/>
</dbReference>
<dbReference type="EMBL" id="CYXP01000001">
    <property type="protein sequence ID" value="CUM79565.1"/>
    <property type="molecule type" value="Genomic_DNA"/>
</dbReference>
<dbReference type="EMBL" id="JAQMPJ010000001">
    <property type="protein sequence ID" value="MDB9003503.1"/>
    <property type="molecule type" value="Genomic_DNA"/>
</dbReference>
<dbReference type="EMBL" id="JAQMPX010000144">
    <property type="protein sequence ID" value="MDB9140760.1"/>
    <property type="molecule type" value="Genomic_DNA"/>
</dbReference>
<evidence type="ECO:0000313" key="5">
    <source>
        <dbReference type="EMBL" id="MCB6516442.1"/>
    </source>
</evidence>
<evidence type="ECO:0000313" key="11">
    <source>
        <dbReference type="EMBL" id="QJE27542.1"/>
    </source>
</evidence>
<dbReference type="Proteomes" id="UP000432516">
    <property type="component" value="Unassembled WGS sequence"/>
</dbReference>
<dbReference type="InterPro" id="IPR043781">
    <property type="entry name" value="DUF5723"/>
</dbReference>
<evidence type="ECO:0000313" key="8">
    <source>
        <dbReference type="EMBL" id="MRY82747.1"/>
    </source>
</evidence>
<dbReference type="Proteomes" id="UP000095332">
    <property type="component" value="Unassembled WGS sequence"/>
</dbReference>
<dbReference type="Proteomes" id="UP000471216">
    <property type="component" value="Unassembled WGS sequence"/>
</dbReference>
<dbReference type="EMBL" id="JAJCNI010000001">
    <property type="protein sequence ID" value="MCB6516442.1"/>
    <property type="molecule type" value="Genomic_DNA"/>
</dbReference>
<dbReference type="Pfam" id="PF18990">
    <property type="entry name" value="DUF5723"/>
    <property type="match status" value="1"/>
</dbReference>
<proteinExistence type="predicted"/>
<keyword evidence="1" id="KW-0732">Signal</keyword>
<evidence type="ECO:0000313" key="17">
    <source>
        <dbReference type="Proteomes" id="UP000450599"/>
    </source>
</evidence>
<reference evidence="12 15" key="3">
    <citation type="submission" date="2019-07" db="EMBL/GenBank/DDBJ databases">
        <title>Genome sequencing of Parabacteroides distasonis iSURF_7.</title>
        <authorList>
            <person name="Degefu H.N."/>
            <person name="Ruoff K.L."/>
            <person name="Price C.E."/>
            <person name="Valls R.A."/>
            <person name="O'Toole G.A."/>
        </authorList>
    </citation>
    <scope>NUCLEOTIDE SEQUENCE [LARGE SCALE GENOMIC DNA]</scope>
    <source>
        <strain evidence="12 15">CFPLTA003_1B</strain>
    </source>
</reference>
<dbReference type="EMBL" id="VOHW01000005">
    <property type="protein sequence ID" value="TWV61680.1"/>
    <property type="molecule type" value="Genomic_DNA"/>
</dbReference>
<evidence type="ECO:0000313" key="4">
    <source>
        <dbReference type="EMBL" id="CUP59847.1"/>
    </source>
</evidence>
<evidence type="ECO:0000313" key="19">
    <source>
        <dbReference type="Proteomes" id="UP000501982"/>
    </source>
</evidence>
<dbReference type="GeneID" id="93525535"/>
<dbReference type="Proteomes" id="UP001198806">
    <property type="component" value="Unassembled WGS sequence"/>
</dbReference>
<evidence type="ECO:0000313" key="15">
    <source>
        <dbReference type="Proteomes" id="UP000315827"/>
    </source>
</evidence>
<dbReference type="Gene3D" id="2.40.160.60">
    <property type="entry name" value="Outer membrane protein transport protein (OMPP1/FadL/TodX)"/>
    <property type="match status" value="1"/>
</dbReference>
<reference evidence="11 19" key="4">
    <citation type="submission" date="2020-04" db="EMBL/GenBank/DDBJ databases">
        <title>Complete Genomes and Methylome analysis of CBBP consortium that reverse antibiotic-induced susceptibility to vancomycin-resistant Enterococcus faecium infection.</title>
        <authorList>
            <person name="Fomenkov A."/>
            <person name="Zhang Z."/>
            <person name="Pamer E."/>
            <person name="Roberts R.J."/>
        </authorList>
    </citation>
    <scope>NUCLEOTIDE SEQUENCE [LARGE SCALE GENOMIC DNA]</scope>
    <source>
        <strain evidence="19">CBBP</strain>
        <strain evidence="11">CBBP-1</strain>
    </source>
</reference>
<reference evidence="5" key="5">
    <citation type="submission" date="2021-10" db="EMBL/GenBank/DDBJ databases">
        <title>Collection of gut derived symbiotic bacterial strains cultured from healthy donors.</title>
        <authorList>
            <person name="Lin H."/>
            <person name="Littmann E."/>
            <person name="Kohout C."/>
            <person name="Pamer E.G."/>
        </authorList>
    </citation>
    <scope>NUCLEOTIDE SEQUENCE</scope>
    <source>
        <strain evidence="5">DFI.2.94</strain>
    </source>
</reference>
<evidence type="ECO:0000313" key="10">
    <source>
        <dbReference type="EMBL" id="MRZ53596.1"/>
    </source>
</evidence>
<dbReference type="Proteomes" id="UP001210126">
    <property type="component" value="Unassembled WGS sequence"/>
</dbReference>
<evidence type="ECO:0000256" key="1">
    <source>
        <dbReference type="SAM" id="SignalP"/>
    </source>
</evidence>
<dbReference type="EMBL" id="CZBM01000001">
    <property type="protein sequence ID" value="CUP59847.1"/>
    <property type="molecule type" value="Genomic_DNA"/>
</dbReference>
<evidence type="ECO:0000313" key="14">
    <source>
        <dbReference type="Proteomes" id="UP000095591"/>
    </source>
</evidence>
<dbReference type="AlphaFoldDB" id="A0A173RPF7"/>